<comment type="caution">
    <text evidence="3">The sequence shown here is derived from an EMBL/GenBank/DDBJ whole genome shotgun (WGS) entry which is preliminary data.</text>
</comment>
<gene>
    <name evidence="3" type="ORF">E3N88_11932</name>
</gene>
<keyword evidence="4" id="KW-1185">Reference proteome</keyword>
<dbReference type="PROSITE" id="PS50994">
    <property type="entry name" value="INTEGRASE"/>
    <property type="match status" value="1"/>
</dbReference>
<dbReference type="InterPro" id="IPR012337">
    <property type="entry name" value="RNaseH-like_sf"/>
</dbReference>
<dbReference type="Pfam" id="PF24626">
    <property type="entry name" value="SH3_Tf2-1"/>
    <property type="match status" value="1"/>
</dbReference>
<proteinExistence type="predicted"/>
<dbReference type="Gene3D" id="3.30.70.270">
    <property type="match status" value="2"/>
</dbReference>
<keyword evidence="1" id="KW-0511">Multifunctional enzyme</keyword>
<dbReference type="AlphaFoldDB" id="A0A5N6P626"/>
<dbReference type="InterPro" id="IPR036397">
    <property type="entry name" value="RNaseH_sf"/>
</dbReference>
<dbReference type="Gene3D" id="3.30.420.10">
    <property type="entry name" value="Ribonuclease H-like superfamily/Ribonuclease H"/>
    <property type="match status" value="1"/>
</dbReference>
<reference evidence="3 4" key="1">
    <citation type="submission" date="2019-05" db="EMBL/GenBank/DDBJ databases">
        <title>Mikania micrantha, genome provides insights into the molecular mechanism of rapid growth.</title>
        <authorList>
            <person name="Liu B."/>
        </authorList>
    </citation>
    <scope>NUCLEOTIDE SEQUENCE [LARGE SCALE GENOMIC DNA]</scope>
    <source>
        <strain evidence="3">NLD-2019</strain>
        <tissue evidence="3">Leaf</tissue>
    </source>
</reference>
<dbReference type="InterPro" id="IPR016197">
    <property type="entry name" value="Chromo-like_dom_sf"/>
</dbReference>
<evidence type="ECO:0000313" key="3">
    <source>
        <dbReference type="EMBL" id="KAD5960460.1"/>
    </source>
</evidence>
<dbReference type="OrthoDB" id="1001407at2759"/>
<evidence type="ECO:0000256" key="1">
    <source>
        <dbReference type="ARBA" id="ARBA00023268"/>
    </source>
</evidence>
<dbReference type="EMBL" id="SZYD01000006">
    <property type="protein sequence ID" value="KAD5960460.1"/>
    <property type="molecule type" value="Genomic_DNA"/>
</dbReference>
<feature type="domain" description="Integrase catalytic" evidence="2">
    <location>
        <begin position="376"/>
        <end position="547"/>
    </location>
</feature>
<evidence type="ECO:0000313" key="4">
    <source>
        <dbReference type="Proteomes" id="UP000326396"/>
    </source>
</evidence>
<accession>A0A5N6P626</accession>
<dbReference type="InterPro" id="IPR043502">
    <property type="entry name" value="DNA/RNA_pol_sf"/>
</dbReference>
<dbReference type="InterPro" id="IPR043128">
    <property type="entry name" value="Rev_trsase/Diguanyl_cyclase"/>
</dbReference>
<dbReference type="FunFam" id="3.30.70.270:FF:000020">
    <property type="entry name" value="Transposon Tf2-6 polyprotein-like Protein"/>
    <property type="match status" value="1"/>
</dbReference>
<sequence>MTTRQQEMEKLEKTVKDNAQSIQLQQSLLEENVVNIENLHIQMTEVCLQLKELKDLCSGRNVDQRMIRNLQQHVEDLREVLQIFRENKLLAKKSKCSFGGSKIEYLGHVISKQGVATDQSKISVIKDWPIPLNVKQLRGFLGLTGYYRRFIASYGSIAKPLTNLLQKDAFCWSKEAQHAFDALKIALSQAPVLALPDWSKEFIIETHASSKGLGAVLMQDQHPIAFISKALFVRQTSLSVYEKELLAILMAVKHRHQYPIVKHFVIRTDQKSLKHLLEQKITTPLQHTWLSKLMGYDYDIVYKKGADNKVADALSRIHGSALFQLAVSSYQPLLLDNLKASVANDMIAQQIIQKLSHGEIIRHLQWDGHVLRRKNKLWVPKDENLRQEILLLCHSNSQAGHSGLPISQGFDTILVVVDRLSKYGHFLALKHPYTASKVAKVMLDNVFKIQGCPQTIVSDRDALFLSNFWKEFLRLQGISQALSTAYHPQSDGQTEVVNRCLETYLRCMTMYEPKSWVQWLPLAQWWYNTTGHSAIQMSPYKALFGIDPPIHLPHIPLDTNVAAVEDLLQNRENMIQSIKQSLFRAKNRMKQFADVHRTDRVFEVGNWVYLKLHPYVQTSLRVHKYSKLSPKYFGPFLIIAKVGTAAYTLDLPQGSQLHPTFHVSLLKKAYGPPSVIQPIPSGPSVGLKPLQILDRKLARKGNKPVVKFLIQWCDLPSHDATWELADEFILKFPDFPIDS</sequence>
<dbReference type="PANTHER" id="PTHR37984">
    <property type="entry name" value="PROTEIN CBG26694"/>
    <property type="match status" value="1"/>
</dbReference>
<dbReference type="Gene3D" id="3.10.20.370">
    <property type="match status" value="1"/>
</dbReference>
<dbReference type="GO" id="GO:0003676">
    <property type="term" value="F:nucleic acid binding"/>
    <property type="evidence" value="ECO:0007669"/>
    <property type="project" value="InterPro"/>
</dbReference>
<dbReference type="SUPFAM" id="SSF53098">
    <property type="entry name" value="Ribonuclease H-like"/>
    <property type="match status" value="1"/>
</dbReference>
<dbReference type="Gene3D" id="2.40.50.40">
    <property type="match status" value="1"/>
</dbReference>
<dbReference type="PANTHER" id="PTHR37984:SF5">
    <property type="entry name" value="PROTEIN NYNRIN-LIKE"/>
    <property type="match status" value="1"/>
</dbReference>
<dbReference type="InterPro" id="IPR041577">
    <property type="entry name" value="RT_RNaseH_2"/>
</dbReference>
<protein>
    <recommendedName>
        <fullName evidence="2">Integrase catalytic domain-containing protein</fullName>
    </recommendedName>
</protein>
<organism evidence="3 4">
    <name type="scientific">Mikania micrantha</name>
    <name type="common">bitter vine</name>
    <dbReference type="NCBI Taxonomy" id="192012"/>
    <lineage>
        <taxon>Eukaryota</taxon>
        <taxon>Viridiplantae</taxon>
        <taxon>Streptophyta</taxon>
        <taxon>Embryophyta</taxon>
        <taxon>Tracheophyta</taxon>
        <taxon>Spermatophyta</taxon>
        <taxon>Magnoliopsida</taxon>
        <taxon>eudicotyledons</taxon>
        <taxon>Gunneridae</taxon>
        <taxon>Pentapetalae</taxon>
        <taxon>asterids</taxon>
        <taxon>campanulids</taxon>
        <taxon>Asterales</taxon>
        <taxon>Asteraceae</taxon>
        <taxon>Asteroideae</taxon>
        <taxon>Heliantheae alliance</taxon>
        <taxon>Eupatorieae</taxon>
        <taxon>Mikania</taxon>
    </lineage>
</organism>
<dbReference type="Proteomes" id="UP000326396">
    <property type="component" value="Linkage Group LG14"/>
</dbReference>
<dbReference type="InterPro" id="IPR056924">
    <property type="entry name" value="SH3_Tf2-1"/>
</dbReference>
<name>A0A5N6P626_9ASTR</name>
<dbReference type="InterPro" id="IPR050951">
    <property type="entry name" value="Retrovirus_Pol_polyprotein"/>
</dbReference>
<dbReference type="Pfam" id="PF17919">
    <property type="entry name" value="RT_RNaseH_2"/>
    <property type="match status" value="1"/>
</dbReference>
<dbReference type="SUPFAM" id="SSF56672">
    <property type="entry name" value="DNA/RNA polymerases"/>
    <property type="match status" value="1"/>
</dbReference>
<dbReference type="GO" id="GO:0015074">
    <property type="term" value="P:DNA integration"/>
    <property type="evidence" value="ECO:0007669"/>
    <property type="project" value="InterPro"/>
</dbReference>
<dbReference type="GO" id="GO:0003824">
    <property type="term" value="F:catalytic activity"/>
    <property type="evidence" value="ECO:0007669"/>
    <property type="project" value="UniProtKB-KW"/>
</dbReference>
<dbReference type="CDD" id="cd09274">
    <property type="entry name" value="RNase_HI_RT_Ty3"/>
    <property type="match status" value="1"/>
</dbReference>
<dbReference type="InterPro" id="IPR001584">
    <property type="entry name" value="Integrase_cat-core"/>
</dbReference>
<evidence type="ECO:0000259" key="2">
    <source>
        <dbReference type="PROSITE" id="PS50994"/>
    </source>
</evidence>
<dbReference type="SUPFAM" id="SSF54160">
    <property type="entry name" value="Chromo domain-like"/>
    <property type="match status" value="1"/>
</dbReference>